<sequence length="209" mass="24234">HFDYSLFFNLCFVPVCQLCTLCFFVFLNFVKISDFSPDFGLYQQEDAHEFLRCFLNKLKNCCYNLELQDNIVEEAFGGRFVSKLLCCNCGHLSVTQEPLIDISLEIEDVDSVPTALESFTKIEKIKYSCERCKTQGQFEKYLLVHRAPSIVALHLKRFKNNGIVVQKVDMHVSFSLELDMLLYTSKINNEEIKYDLYAVIVHFRSSISS</sequence>
<evidence type="ECO:0000259" key="2">
    <source>
        <dbReference type="PROSITE" id="PS50235"/>
    </source>
</evidence>
<dbReference type="Proteomes" id="UP001234989">
    <property type="component" value="Chromosome 8"/>
</dbReference>
<dbReference type="Pfam" id="PF00443">
    <property type="entry name" value="UCH"/>
    <property type="match status" value="1"/>
</dbReference>
<protein>
    <recommendedName>
        <fullName evidence="2">USP domain-containing protein</fullName>
    </recommendedName>
</protein>
<reference evidence="3" key="1">
    <citation type="submission" date="2023-08" db="EMBL/GenBank/DDBJ databases">
        <title>A de novo genome assembly of Solanum verrucosum Schlechtendal, a Mexican diploid species geographically isolated from the other diploid A-genome species in potato relatives.</title>
        <authorList>
            <person name="Hosaka K."/>
        </authorList>
    </citation>
    <scope>NUCLEOTIDE SEQUENCE</scope>
    <source>
        <tissue evidence="3">Young leaves</tissue>
    </source>
</reference>
<dbReference type="AlphaFoldDB" id="A0AAF0U9Q3"/>
<dbReference type="InterPro" id="IPR050164">
    <property type="entry name" value="Peptidase_C19"/>
</dbReference>
<keyword evidence="1" id="KW-0812">Transmembrane</keyword>
<keyword evidence="1" id="KW-0472">Membrane</keyword>
<dbReference type="PANTHER" id="PTHR24006:SF747">
    <property type="entry name" value="UBIQUITIN CARBOXYL-TERMINAL HYDROLASE 20"/>
    <property type="match status" value="1"/>
</dbReference>
<dbReference type="SUPFAM" id="SSF54001">
    <property type="entry name" value="Cysteine proteinases"/>
    <property type="match status" value="1"/>
</dbReference>
<accession>A0AAF0U9Q3</accession>
<dbReference type="Gene3D" id="3.90.70.10">
    <property type="entry name" value="Cysteine proteinases"/>
    <property type="match status" value="1"/>
</dbReference>
<dbReference type="GO" id="GO:0005829">
    <property type="term" value="C:cytosol"/>
    <property type="evidence" value="ECO:0007669"/>
    <property type="project" value="TreeGrafter"/>
</dbReference>
<dbReference type="EMBL" id="CP133619">
    <property type="protein sequence ID" value="WMV41995.1"/>
    <property type="molecule type" value="Genomic_DNA"/>
</dbReference>
<dbReference type="GO" id="GO:0016579">
    <property type="term" value="P:protein deubiquitination"/>
    <property type="evidence" value="ECO:0007669"/>
    <property type="project" value="InterPro"/>
</dbReference>
<proteinExistence type="predicted"/>
<evidence type="ECO:0000256" key="1">
    <source>
        <dbReference type="SAM" id="Phobius"/>
    </source>
</evidence>
<feature type="transmembrane region" description="Helical" evidence="1">
    <location>
        <begin position="6"/>
        <end position="30"/>
    </location>
</feature>
<dbReference type="GO" id="GO:0004843">
    <property type="term" value="F:cysteine-type deubiquitinase activity"/>
    <property type="evidence" value="ECO:0007669"/>
    <property type="project" value="InterPro"/>
</dbReference>
<dbReference type="InterPro" id="IPR028889">
    <property type="entry name" value="USP"/>
</dbReference>
<evidence type="ECO:0000313" key="4">
    <source>
        <dbReference type="Proteomes" id="UP001234989"/>
    </source>
</evidence>
<organism evidence="3 4">
    <name type="scientific">Solanum verrucosum</name>
    <dbReference type="NCBI Taxonomy" id="315347"/>
    <lineage>
        <taxon>Eukaryota</taxon>
        <taxon>Viridiplantae</taxon>
        <taxon>Streptophyta</taxon>
        <taxon>Embryophyta</taxon>
        <taxon>Tracheophyta</taxon>
        <taxon>Spermatophyta</taxon>
        <taxon>Magnoliopsida</taxon>
        <taxon>eudicotyledons</taxon>
        <taxon>Gunneridae</taxon>
        <taxon>Pentapetalae</taxon>
        <taxon>asterids</taxon>
        <taxon>lamiids</taxon>
        <taxon>Solanales</taxon>
        <taxon>Solanaceae</taxon>
        <taxon>Solanoideae</taxon>
        <taxon>Solaneae</taxon>
        <taxon>Solanum</taxon>
    </lineage>
</organism>
<evidence type="ECO:0000313" key="3">
    <source>
        <dbReference type="EMBL" id="WMV41995.1"/>
    </source>
</evidence>
<name>A0AAF0U9Q3_SOLVR</name>
<dbReference type="PROSITE" id="PS50235">
    <property type="entry name" value="USP_3"/>
    <property type="match status" value="1"/>
</dbReference>
<dbReference type="GO" id="GO:0005634">
    <property type="term" value="C:nucleus"/>
    <property type="evidence" value="ECO:0007669"/>
    <property type="project" value="TreeGrafter"/>
</dbReference>
<dbReference type="InterPro" id="IPR038765">
    <property type="entry name" value="Papain-like_cys_pep_sf"/>
</dbReference>
<dbReference type="PANTHER" id="PTHR24006">
    <property type="entry name" value="UBIQUITIN CARBOXYL-TERMINAL HYDROLASE"/>
    <property type="match status" value="1"/>
</dbReference>
<keyword evidence="1" id="KW-1133">Transmembrane helix</keyword>
<dbReference type="InterPro" id="IPR001394">
    <property type="entry name" value="Peptidase_C19_UCH"/>
</dbReference>
<feature type="domain" description="USP" evidence="2">
    <location>
        <begin position="1"/>
        <end position="209"/>
    </location>
</feature>
<feature type="non-terminal residue" evidence="3">
    <location>
        <position position="1"/>
    </location>
</feature>
<keyword evidence="4" id="KW-1185">Reference proteome</keyword>
<gene>
    <name evidence="3" type="ORF">MTR67_035380</name>
</gene>